<comment type="caution">
    <text evidence="18">The sequence shown here is derived from an EMBL/GenBank/DDBJ whole genome shotgun (WGS) entry which is preliminary data.</text>
</comment>
<keyword evidence="19" id="KW-1185">Reference proteome</keyword>
<feature type="transmembrane region" description="Helical" evidence="16">
    <location>
        <begin position="889"/>
        <end position="910"/>
    </location>
</feature>
<dbReference type="GO" id="GO:0006915">
    <property type="term" value="P:apoptotic process"/>
    <property type="evidence" value="ECO:0007669"/>
    <property type="project" value="UniProtKB-KW"/>
</dbReference>
<dbReference type="InterPro" id="IPR029058">
    <property type="entry name" value="AB_hydrolase_fold"/>
</dbReference>
<evidence type="ECO:0000256" key="13">
    <source>
        <dbReference type="ARBA" id="ARBA00040403"/>
    </source>
</evidence>
<comment type="catalytic activity">
    <reaction evidence="1">
        <text>Preferential release of a C-terminal arginine or lysine residue.</text>
        <dbReference type="EC" id="3.4.16.6"/>
    </reaction>
</comment>
<dbReference type="PANTHER" id="PTHR11802:SF190">
    <property type="entry name" value="PHEROMONE-PROCESSING CARBOXYPEPTIDASE KEX1"/>
    <property type="match status" value="1"/>
</dbReference>
<accession>A0A1R1YFZ2</accession>
<evidence type="ECO:0000256" key="16">
    <source>
        <dbReference type="SAM" id="Phobius"/>
    </source>
</evidence>
<dbReference type="GO" id="GO:0005794">
    <property type="term" value="C:Golgi apparatus"/>
    <property type="evidence" value="ECO:0007669"/>
    <property type="project" value="UniProtKB-SubCell"/>
</dbReference>
<keyword evidence="10 16" id="KW-0472">Membrane</keyword>
<dbReference type="PANTHER" id="PTHR11802">
    <property type="entry name" value="SERINE PROTEASE FAMILY S10 SERINE CARBOXYPEPTIDASE"/>
    <property type="match status" value="1"/>
</dbReference>
<keyword evidence="4 18" id="KW-0378">Hydrolase</keyword>
<keyword evidence="4 18" id="KW-0121">Carboxypeptidase</keyword>
<name>A0A1R1YFZ2_9FUNG</name>
<dbReference type="GO" id="GO:0006508">
    <property type="term" value="P:proteolysis"/>
    <property type="evidence" value="ECO:0007669"/>
    <property type="project" value="InterPro"/>
</dbReference>
<evidence type="ECO:0000256" key="10">
    <source>
        <dbReference type="ARBA" id="ARBA00023136"/>
    </source>
</evidence>
<evidence type="ECO:0000313" key="19">
    <source>
        <dbReference type="Proteomes" id="UP000187283"/>
    </source>
</evidence>
<keyword evidence="9" id="KW-0333">Golgi apparatus</keyword>
<dbReference type="AlphaFoldDB" id="A0A1R1YFZ2"/>
<keyword evidence="5 16" id="KW-0812">Transmembrane</keyword>
<dbReference type="EMBL" id="LSSN01000106">
    <property type="protein sequence ID" value="OMJ25828.1"/>
    <property type="molecule type" value="Genomic_DNA"/>
</dbReference>
<organism evidence="18 19">
    <name type="scientific">Smittium culicis</name>
    <dbReference type="NCBI Taxonomy" id="133412"/>
    <lineage>
        <taxon>Eukaryota</taxon>
        <taxon>Fungi</taxon>
        <taxon>Fungi incertae sedis</taxon>
        <taxon>Zoopagomycota</taxon>
        <taxon>Kickxellomycotina</taxon>
        <taxon>Harpellomycetes</taxon>
        <taxon>Harpellales</taxon>
        <taxon>Legeriomycetaceae</taxon>
        <taxon>Smittium</taxon>
    </lineage>
</organism>
<evidence type="ECO:0000256" key="11">
    <source>
        <dbReference type="ARBA" id="ARBA00023180"/>
    </source>
</evidence>
<dbReference type="GO" id="GO:0004185">
    <property type="term" value="F:serine-type carboxypeptidase activity"/>
    <property type="evidence" value="ECO:0007669"/>
    <property type="project" value="UniProtKB-EC"/>
</dbReference>
<dbReference type="EC" id="3.4.16.6" evidence="12"/>
<feature type="signal peptide" evidence="17">
    <location>
        <begin position="1"/>
        <end position="24"/>
    </location>
</feature>
<evidence type="ECO:0000313" key="18">
    <source>
        <dbReference type="EMBL" id="OMJ25828.1"/>
    </source>
</evidence>
<evidence type="ECO:0000256" key="12">
    <source>
        <dbReference type="ARBA" id="ARBA00038895"/>
    </source>
</evidence>
<evidence type="ECO:0000256" key="5">
    <source>
        <dbReference type="ARBA" id="ARBA00022692"/>
    </source>
</evidence>
<evidence type="ECO:0000256" key="7">
    <source>
        <dbReference type="ARBA" id="ARBA00022729"/>
    </source>
</evidence>
<dbReference type="Pfam" id="PF00450">
    <property type="entry name" value="Peptidase_S10"/>
    <property type="match status" value="1"/>
</dbReference>
<comment type="subcellular location">
    <subcellularLocation>
        <location evidence="2">Golgi apparatus</location>
        <location evidence="2">trans-Golgi network membrane</location>
        <topology evidence="2">Single-pass type I membrane protein</topology>
    </subcellularLocation>
</comment>
<dbReference type="InterPro" id="IPR001563">
    <property type="entry name" value="Peptidase_S10"/>
</dbReference>
<comment type="similarity">
    <text evidence="3">Belongs to the peptidase S10 family.</text>
</comment>
<keyword evidence="8 16" id="KW-1133">Transmembrane helix</keyword>
<feature type="chain" id="PRO_5012864952" description="Pheromone-processing carboxypeptidase KEX1" evidence="17">
    <location>
        <begin position="25"/>
        <end position="1007"/>
    </location>
</feature>
<evidence type="ECO:0000256" key="2">
    <source>
        <dbReference type="ARBA" id="ARBA00004393"/>
    </source>
</evidence>
<dbReference type="OrthoDB" id="443318at2759"/>
<dbReference type="PRINTS" id="PR00724">
    <property type="entry name" value="CRBOXYPTASEC"/>
</dbReference>
<evidence type="ECO:0000256" key="3">
    <source>
        <dbReference type="ARBA" id="ARBA00009431"/>
    </source>
</evidence>
<dbReference type="Gene3D" id="3.40.50.1820">
    <property type="entry name" value="alpha/beta hydrolase"/>
    <property type="match status" value="1"/>
</dbReference>
<dbReference type="Proteomes" id="UP000187283">
    <property type="component" value="Unassembled WGS sequence"/>
</dbReference>
<evidence type="ECO:0000256" key="8">
    <source>
        <dbReference type="ARBA" id="ARBA00022989"/>
    </source>
</evidence>
<dbReference type="SUPFAM" id="SSF53474">
    <property type="entry name" value="alpha/beta-Hydrolases"/>
    <property type="match status" value="1"/>
</dbReference>
<dbReference type="STRING" id="133412.A0A1R1YFZ2"/>
<evidence type="ECO:0000256" key="1">
    <source>
        <dbReference type="ARBA" id="ARBA00001003"/>
    </source>
</evidence>
<keyword evidence="4 18" id="KW-0645">Protease</keyword>
<proteinExistence type="inferred from homology"/>
<evidence type="ECO:0000256" key="9">
    <source>
        <dbReference type="ARBA" id="ARBA00023034"/>
    </source>
</evidence>
<evidence type="ECO:0000256" key="17">
    <source>
        <dbReference type="SAM" id="SignalP"/>
    </source>
</evidence>
<gene>
    <name evidence="18" type="ORF">AYI70_g626</name>
</gene>
<keyword evidence="7 17" id="KW-0732">Signal</keyword>
<evidence type="ECO:0000256" key="6">
    <source>
        <dbReference type="ARBA" id="ARBA00022703"/>
    </source>
</evidence>
<keyword evidence="6" id="KW-0053">Apoptosis</keyword>
<protein>
    <recommendedName>
        <fullName evidence="14">Pheromone-processing carboxypeptidase KEX1</fullName>
        <ecNumber evidence="12">3.4.16.6</ecNumber>
    </recommendedName>
    <alternativeName>
        <fullName evidence="15">Carboxypeptidase D</fullName>
    </alternativeName>
    <alternativeName>
        <fullName evidence="13">Pheromone-processing carboxypeptidase kex1</fullName>
    </alternativeName>
</protein>
<reference evidence="18 19" key="1">
    <citation type="submission" date="2017-01" db="EMBL/GenBank/DDBJ databases">
        <authorList>
            <person name="Mah S.A."/>
            <person name="Swanson W.J."/>
            <person name="Moy G.W."/>
            <person name="Vacquier V.D."/>
        </authorList>
    </citation>
    <scope>NUCLEOTIDE SEQUENCE [LARGE SCALE GENOMIC DNA]</scope>
    <source>
        <strain evidence="18 19">GSMNP</strain>
    </source>
</reference>
<evidence type="ECO:0000256" key="15">
    <source>
        <dbReference type="ARBA" id="ARBA00042717"/>
    </source>
</evidence>
<evidence type="ECO:0000256" key="14">
    <source>
        <dbReference type="ARBA" id="ARBA00040628"/>
    </source>
</evidence>
<keyword evidence="11" id="KW-0325">Glycoprotein</keyword>
<sequence length="1007" mass="109505">MVSDKKIKTSLLFLLYSHPSSASAQEVVLNQSIKTENVQNYKATDSNSGTSISPQLVGTSGINPNIQSVTPTASQNQVIPSAVVSTKQQSYSQTIFSIASLGLIEDSQKPSQEYLPQPTAQVSQAVAAVSLVAPVESTVAIAVPTKAAETLTILAEIAQAESQKVASSLILPQTNQQITVTQVLGNSLGVLPTNAASNTDLQSVIILQSAASADIAAPVVADVQKNETLANNSELSSQASSKGSEYPANKLPSISETILQYNNSFNDTLSQQPKKVSDKLDNVNADNSEAAVLNPGDAIQPVALNATLPAVPNTVIPSVTKIEVPNAQNTTEALTTPLESHIPIQNNGTNSDVSITPSNAPTANVSNTDIPVSKLNSTVLNSVSDTPTSNPLGYSDASFKENSKIFKKKEDYHVKYLPFVNDNKLKSINNYAGQMDLGETDKDLFFWLVRNETNTKNQDHLLLWLNGGPGCSSMYGLFLENGPYAFNSNKKIEMRPYSWTRQVDMLFIDQPFGTGLSVTPESSYVTNYDDSNKYLRLFLNKFFLVFPEYKKRKIILAGESDAGSYLINLANSIVVGDTSINSTSTIRSNDTLSDIKVSSVMIGNGWIDPQSTYESYEPFLSSHGVLDSETASLMRARTQLCKNSYNEAGFSSVRSSVCDGIMSYFMQMKIGEGGKCYNLFNIDLLDKKPTCGKNYPEGTDVLTAYMSRKDVQLALHVKPGKSIKSWDKCNPAVLNNFNFENTVASVTHLPKLLEKIPVLLFDGDKDIMCNTLSHTLMIEKMTWNGEKGYNKAKNITEYTEWSLDGKQVGSFNSERNLTHAVLFNASHMAAVESPLAALEMLTIFANLDDSNVKYLFKKGGSFLEKGAKSAEGSLKSSSEDLISPSENNFWRSLLVLILVVGFMALAFYILHRKFGSDKPPKSFVQVQTEVDDNGDPVIDYNAAATGSNGYALTPIVTDSDSLSKVNKNIKPSKDTESEVLIVSSGIDSTEDGFTDTEYDLRDVYLSK</sequence>
<evidence type="ECO:0000256" key="4">
    <source>
        <dbReference type="ARBA" id="ARBA00022645"/>
    </source>
</evidence>